<dbReference type="EMBL" id="GBXM01076636">
    <property type="protein sequence ID" value="JAH31941.1"/>
    <property type="molecule type" value="Transcribed_RNA"/>
</dbReference>
<reference evidence="1" key="1">
    <citation type="submission" date="2014-11" db="EMBL/GenBank/DDBJ databases">
        <authorList>
            <person name="Amaro Gonzalez C."/>
        </authorList>
    </citation>
    <scope>NUCLEOTIDE SEQUENCE</scope>
</reference>
<name>A0A0E9RRY8_ANGAN</name>
<sequence>MFKKACHFVKLASVDVDLISGFT</sequence>
<dbReference type="AlphaFoldDB" id="A0A0E9RRY8"/>
<organism evidence="1">
    <name type="scientific">Anguilla anguilla</name>
    <name type="common">European freshwater eel</name>
    <name type="synonym">Muraena anguilla</name>
    <dbReference type="NCBI Taxonomy" id="7936"/>
    <lineage>
        <taxon>Eukaryota</taxon>
        <taxon>Metazoa</taxon>
        <taxon>Chordata</taxon>
        <taxon>Craniata</taxon>
        <taxon>Vertebrata</taxon>
        <taxon>Euteleostomi</taxon>
        <taxon>Actinopterygii</taxon>
        <taxon>Neopterygii</taxon>
        <taxon>Teleostei</taxon>
        <taxon>Anguilliformes</taxon>
        <taxon>Anguillidae</taxon>
        <taxon>Anguilla</taxon>
    </lineage>
</organism>
<proteinExistence type="predicted"/>
<protein>
    <submittedName>
        <fullName evidence="1">Uncharacterized protein</fullName>
    </submittedName>
</protein>
<reference evidence="1" key="2">
    <citation type="journal article" date="2015" name="Fish Shellfish Immunol.">
        <title>Early steps in the European eel (Anguilla anguilla)-Vibrio vulnificus interaction in the gills: Role of the RtxA13 toxin.</title>
        <authorList>
            <person name="Callol A."/>
            <person name="Pajuelo D."/>
            <person name="Ebbesson L."/>
            <person name="Teles M."/>
            <person name="MacKenzie S."/>
            <person name="Amaro C."/>
        </authorList>
    </citation>
    <scope>NUCLEOTIDE SEQUENCE</scope>
</reference>
<accession>A0A0E9RRY8</accession>
<evidence type="ECO:0000313" key="1">
    <source>
        <dbReference type="EMBL" id="JAH31941.1"/>
    </source>
</evidence>